<comment type="caution">
    <text evidence="1">The sequence shown here is derived from an EMBL/GenBank/DDBJ whole genome shotgun (WGS) entry which is preliminary data.</text>
</comment>
<accession>A0A4Y2LFQ2</accession>
<gene>
    <name evidence="1" type="ORF">AVEN_37381_1</name>
</gene>
<reference evidence="1 2" key="1">
    <citation type="journal article" date="2019" name="Sci. Rep.">
        <title>Orb-weaving spider Araneus ventricosus genome elucidates the spidroin gene catalogue.</title>
        <authorList>
            <person name="Kono N."/>
            <person name="Nakamura H."/>
            <person name="Ohtoshi R."/>
            <person name="Moran D.A.P."/>
            <person name="Shinohara A."/>
            <person name="Yoshida Y."/>
            <person name="Fujiwara M."/>
            <person name="Mori M."/>
            <person name="Tomita M."/>
            <person name="Arakawa K."/>
        </authorList>
    </citation>
    <scope>NUCLEOTIDE SEQUENCE [LARGE SCALE GENOMIC DNA]</scope>
</reference>
<protein>
    <submittedName>
        <fullName evidence="1">Uncharacterized protein</fullName>
    </submittedName>
</protein>
<name>A0A4Y2LFQ2_ARAVE</name>
<evidence type="ECO:0000313" key="2">
    <source>
        <dbReference type="Proteomes" id="UP000499080"/>
    </source>
</evidence>
<dbReference type="AlphaFoldDB" id="A0A4Y2LFQ2"/>
<keyword evidence="2" id="KW-1185">Reference proteome</keyword>
<organism evidence="1 2">
    <name type="scientific">Araneus ventricosus</name>
    <name type="common">Orbweaver spider</name>
    <name type="synonym">Epeira ventricosa</name>
    <dbReference type="NCBI Taxonomy" id="182803"/>
    <lineage>
        <taxon>Eukaryota</taxon>
        <taxon>Metazoa</taxon>
        <taxon>Ecdysozoa</taxon>
        <taxon>Arthropoda</taxon>
        <taxon>Chelicerata</taxon>
        <taxon>Arachnida</taxon>
        <taxon>Araneae</taxon>
        <taxon>Araneomorphae</taxon>
        <taxon>Entelegynae</taxon>
        <taxon>Araneoidea</taxon>
        <taxon>Araneidae</taxon>
        <taxon>Araneus</taxon>
    </lineage>
</organism>
<evidence type="ECO:0000313" key="1">
    <source>
        <dbReference type="EMBL" id="GBN13555.1"/>
    </source>
</evidence>
<dbReference type="Proteomes" id="UP000499080">
    <property type="component" value="Unassembled WGS sequence"/>
</dbReference>
<dbReference type="EMBL" id="BGPR01005804">
    <property type="protein sequence ID" value="GBN13555.1"/>
    <property type="molecule type" value="Genomic_DNA"/>
</dbReference>
<sequence>MGRQLNHILRSFINADNTGPGGKEFTSPGTSPSVCWAARYGRRGGELSAQGAHQLQAQEAVAKKMHASAQLFMRAQLIRMCRASRFKRSSRDPC</sequence>
<proteinExistence type="predicted"/>